<name>A0ABW0N7G0_9ACTN</name>
<comment type="caution">
    <text evidence="1">The sequence shown here is derived from an EMBL/GenBank/DDBJ whole genome shotgun (WGS) entry which is preliminary data.</text>
</comment>
<protein>
    <submittedName>
        <fullName evidence="1">MmcQ/YjbR family DNA-binding protein</fullName>
    </submittedName>
</protein>
<reference evidence="2" key="1">
    <citation type="journal article" date="2019" name="Int. J. Syst. Evol. Microbiol.">
        <title>The Global Catalogue of Microorganisms (GCM) 10K type strain sequencing project: providing services to taxonomists for standard genome sequencing and annotation.</title>
        <authorList>
            <consortium name="The Broad Institute Genomics Platform"/>
            <consortium name="The Broad Institute Genome Sequencing Center for Infectious Disease"/>
            <person name="Wu L."/>
            <person name="Ma J."/>
        </authorList>
    </citation>
    <scope>NUCLEOTIDE SEQUENCE [LARGE SCALE GENOMIC DNA]</scope>
    <source>
        <strain evidence="2">KACC 13778</strain>
    </source>
</reference>
<dbReference type="Pfam" id="PF04237">
    <property type="entry name" value="YjbR"/>
    <property type="match status" value="1"/>
</dbReference>
<dbReference type="InterPro" id="IPR058532">
    <property type="entry name" value="YjbR/MT2646/Rv2570-like"/>
</dbReference>
<evidence type="ECO:0000313" key="1">
    <source>
        <dbReference type="EMBL" id="MFC5495188.1"/>
    </source>
</evidence>
<dbReference type="EMBL" id="JBHSMD010000006">
    <property type="protein sequence ID" value="MFC5495188.1"/>
    <property type="molecule type" value="Genomic_DNA"/>
</dbReference>
<evidence type="ECO:0000313" key="2">
    <source>
        <dbReference type="Proteomes" id="UP001595956"/>
    </source>
</evidence>
<accession>A0ABW0N7G0</accession>
<dbReference type="RefSeq" id="WP_345173633.1">
    <property type="nucleotide sequence ID" value="NZ_BAABFQ010000005.1"/>
</dbReference>
<dbReference type="GO" id="GO:0003677">
    <property type="term" value="F:DNA binding"/>
    <property type="evidence" value="ECO:0007669"/>
    <property type="project" value="UniProtKB-KW"/>
</dbReference>
<gene>
    <name evidence="1" type="ORF">ACFPKY_18900</name>
</gene>
<dbReference type="Proteomes" id="UP001595956">
    <property type="component" value="Unassembled WGS sequence"/>
</dbReference>
<sequence length="182" mass="20951">MVTADDVREVGLALPRTYEFFTGGRYKLKVRQIVYVGFSRDESAMGFGYPKDARDGLIESAPDTFFLPPARDLRYQWVCARLDRLDPVEMRELVVDAWRMCTPKMLHELPDLEPPAAAAWDAMDSGEWSDLTTYLHPYLHFTDGDLALRGRRNVVAHLRDHPTPKPPASVEVRDGQVYRWIR</sequence>
<keyword evidence="2" id="KW-1185">Reference proteome</keyword>
<keyword evidence="1" id="KW-0238">DNA-binding</keyword>
<proteinExistence type="predicted"/>
<organism evidence="1 2">
    <name type="scientific">Nocardioides caricicola</name>
    <dbReference type="NCBI Taxonomy" id="634770"/>
    <lineage>
        <taxon>Bacteria</taxon>
        <taxon>Bacillati</taxon>
        <taxon>Actinomycetota</taxon>
        <taxon>Actinomycetes</taxon>
        <taxon>Propionibacteriales</taxon>
        <taxon>Nocardioidaceae</taxon>
        <taxon>Nocardioides</taxon>
    </lineage>
</organism>